<evidence type="ECO:0000313" key="2">
    <source>
        <dbReference type="EMBL" id="BDG73538.1"/>
    </source>
</evidence>
<gene>
    <name evidence="2" type="ORF">Rmf_34670</name>
</gene>
<feature type="signal peptide" evidence="1">
    <location>
        <begin position="1"/>
        <end position="22"/>
    </location>
</feature>
<evidence type="ECO:0008006" key="4">
    <source>
        <dbReference type="Google" id="ProtNLM"/>
    </source>
</evidence>
<dbReference type="RefSeq" id="WP_244407759.1">
    <property type="nucleotide sequence ID" value="NZ_AP025637.1"/>
</dbReference>
<dbReference type="Proteomes" id="UP000831327">
    <property type="component" value="Chromosome"/>
</dbReference>
<organism evidence="2 3">
    <name type="scientific">Roseomonas fluvialis</name>
    <dbReference type="NCBI Taxonomy" id="1750527"/>
    <lineage>
        <taxon>Bacteria</taxon>
        <taxon>Pseudomonadati</taxon>
        <taxon>Pseudomonadota</taxon>
        <taxon>Alphaproteobacteria</taxon>
        <taxon>Acetobacterales</taxon>
        <taxon>Roseomonadaceae</taxon>
        <taxon>Roseomonas</taxon>
    </lineage>
</organism>
<dbReference type="SUPFAM" id="SSF53474">
    <property type="entry name" value="alpha/beta-Hydrolases"/>
    <property type="match status" value="1"/>
</dbReference>
<protein>
    <recommendedName>
        <fullName evidence="4">Alpha/beta hydrolase</fullName>
    </recommendedName>
</protein>
<evidence type="ECO:0000256" key="1">
    <source>
        <dbReference type="SAM" id="SignalP"/>
    </source>
</evidence>
<feature type="chain" id="PRO_5045318316" description="Alpha/beta hydrolase" evidence="1">
    <location>
        <begin position="23"/>
        <end position="244"/>
    </location>
</feature>
<proteinExistence type="predicted"/>
<dbReference type="Gene3D" id="3.40.50.1820">
    <property type="entry name" value="alpha/beta hydrolase"/>
    <property type="match status" value="1"/>
</dbReference>
<keyword evidence="3" id="KW-1185">Reference proteome</keyword>
<accession>A0ABM7Y679</accession>
<dbReference type="EMBL" id="AP025637">
    <property type="protein sequence ID" value="BDG73538.1"/>
    <property type="molecule type" value="Genomic_DNA"/>
</dbReference>
<reference evidence="2 3" key="1">
    <citation type="journal article" date="2016" name="Microbes Environ.">
        <title>Phylogenetically diverse aerobic anoxygenic phototrophic bacteria isolated from epilithic biofilms in Tama river, Japan.</title>
        <authorList>
            <person name="Hirose S."/>
            <person name="Matsuura K."/>
            <person name="Haruta S."/>
        </authorList>
    </citation>
    <scope>NUCLEOTIDE SEQUENCE [LARGE SCALE GENOMIC DNA]</scope>
    <source>
        <strain evidence="2 3">S08</strain>
    </source>
</reference>
<evidence type="ECO:0000313" key="3">
    <source>
        <dbReference type="Proteomes" id="UP000831327"/>
    </source>
</evidence>
<name>A0ABM7Y679_9PROT</name>
<keyword evidence="1" id="KW-0732">Signal</keyword>
<sequence length="244" mass="24347">MRFVLPALFLAALGAPAPNATAQPQVFAAGLPGGLLASVTLPGPAAPLVVLLPDATGELGRSEPYVDALSRRGLASLVLGIEDQGEGSRPSTRPPPGTDALEAAREWAESQIQLSGSRIAVIGFGAGARVAMTVIDAPVVALDPGCGGLALPDLRRRTLLVHGLAAPDAAACAALDGARGVERLPLPGIGHGWDVPVVAAPGGALLPDPSGNGRRRATPDPIATAAVAEVVADWIVAALLGTAP</sequence>
<dbReference type="InterPro" id="IPR029058">
    <property type="entry name" value="AB_hydrolase_fold"/>
</dbReference>